<gene>
    <name evidence="9" type="primary">LOC110595395</name>
</gene>
<dbReference type="SUPFAM" id="SSF52833">
    <property type="entry name" value="Thioredoxin-like"/>
    <property type="match status" value="1"/>
</dbReference>
<dbReference type="CDD" id="cd02947">
    <property type="entry name" value="TRX_family"/>
    <property type="match status" value="1"/>
</dbReference>
<dbReference type="KEGG" id="csyr:110595395"/>
<dbReference type="Proteomes" id="UP000189704">
    <property type="component" value="Unplaced"/>
</dbReference>
<evidence type="ECO:0000256" key="6">
    <source>
        <dbReference type="PIRSR" id="PIRSR000077-4"/>
    </source>
</evidence>
<keyword evidence="2 6" id="KW-1015">Disulfide bond</keyword>
<feature type="site" description="Contributes to redox potential value" evidence="5">
    <location>
        <position position="33"/>
    </location>
</feature>
<evidence type="ECO:0000313" key="9">
    <source>
        <dbReference type="RefSeq" id="XP_021566575.1"/>
    </source>
</evidence>
<dbReference type="PRINTS" id="PR00421">
    <property type="entry name" value="THIOREDOXIN"/>
</dbReference>
<dbReference type="PROSITE" id="PS51352">
    <property type="entry name" value="THIOREDOXIN_2"/>
    <property type="match status" value="1"/>
</dbReference>
<evidence type="ECO:0000256" key="2">
    <source>
        <dbReference type="ARBA" id="ARBA00023157"/>
    </source>
</evidence>
<keyword evidence="3 6" id="KW-0676">Redox-active center</keyword>
<dbReference type="GO" id="GO:0015035">
    <property type="term" value="F:protein-disulfide reductase activity"/>
    <property type="evidence" value="ECO:0007669"/>
    <property type="project" value="InterPro"/>
</dbReference>
<dbReference type="PROSITE" id="PS00194">
    <property type="entry name" value="THIOREDOXIN_1"/>
    <property type="match status" value="1"/>
</dbReference>
<keyword evidence="8" id="KW-1185">Reference proteome</keyword>
<evidence type="ECO:0000259" key="7">
    <source>
        <dbReference type="PROSITE" id="PS51352"/>
    </source>
</evidence>
<evidence type="ECO:0000256" key="4">
    <source>
        <dbReference type="PIRNR" id="PIRNR000077"/>
    </source>
</evidence>
<evidence type="ECO:0000256" key="1">
    <source>
        <dbReference type="ARBA" id="ARBA00022799"/>
    </source>
</evidence>
<evidence type="ECO:0000313" key="8">
    <source>
        <dbReference type="Proteomes" id="UP000189704"/>
    </source>
</evidence>
<dbReference type="InterPro" id="IPR005746">
    <property type="entry name" value="Thioredoxin"/>
</dbReference>
<dbReference type="Gene3D" id="3.40.30.10">
    <property type="entry name" value="Glutaredoxin"/>
    <property type="match status" value="1"/>
</dbReference>
<dbReference type="InterPro" id="IPR017937">
    <property type="entry name" value="Thioredoxin_CS"/>
</dbReference>
<feature type="active site" description="Nucleophile" evidence="5">
    <location>
        <position position="32"/>
    </location>
</feature>
<accession>A0A3Q0DX21</accession>
<dbReference type="FunFam" id="3.40.30.10:FF:000245">
    <property type="entry name" value="Thioredoxin"/>
    <property type="match status" value="1"/>
</dbReference>
<dbReference type="PANTHER" id="PTHR46115">
    <property type="entry name" value="THIOREDOXIN-LIKE PROTEIN 1"/>
    <property type="match status" value="1"/>
</dbReference>
<dbReference type="OrthoDB" id="2121326at2759"/>
<dbReference type="RefSeq" id="XP_021566575.1">
    <property type="nucleotide sequence ID" value="XM_021710900.1"/>
</dbReference>
<name>A0A3Q0DX21_CARSF</name>
<dbReference type="InterPro" id="IPR013766">
    <property type="entry name" value="Thioredoxin_domain"/>
</dbReference>
<evidence type="ECO:0000256" key="3">
    <source>
        <dbReference type="ARBA" id="ARBA00023284"/>
    </source>
</evidence>
<feature type="active site" description="Nucleophile" evidence="5">
    <location>
        <position position="35"/>
    </location>
</feature>
<dbReference type="PIRSF" id="PIRSF000077">
    <property type="entry name" value="Thioredoxin"/>
    <property type="match status" value="1"/>
</dbReference>
<feature type="site" description="Contributes to redox potential value" evidence="5">
    <location>
        <position position="34"/>
    </location>
</feature>
<feature type="site" description="Deprotonates C-terminal active site Cys" evidence="5">
    <location>
        <position position="26"/>
    </location>
</feature>
<dbReference type="InterPro" id="IPR036249">
    <property type="entry name" value="Thioredoxin-like_sf"/>
</dbReference>
<reference evidence="9" key="1">
    <citation type="submission" date="2025-08" db="UniProtKB">
        <authorList>
            <consortium name="RefSeq"/>
        </authorList>
    </citation>
    <scope>IDENTIFICATION</scope>
</reference>
<evidence type="ECO:0000256" key="5">
    <source>
        <dbReference type="PIRSR" id="PIRSR000077-1"/>
    </source>
</evidence>
<dbReference type="Pfam" id="PF00085">
    <property type="entry name" value="Thioredoxin"/>
    <property type="match status" value="1"/>
</dbReference>
<proteinExistence type="inferred from homology"/>
<dbReference type="GeneID" id="110595395"/>
<feature type="domain" description="Thioredoxin" evidence="7">
    <location>
        <begin position="1"/>
        <end position="104"/>
    </location>
</feature>
<feature type="disulfide bond" description="Redox-active" evidence="6">
    <location>
        <begin position="32"/>
        <end position="35"/>
    </location>
</feature>
<protein>
    <recommendedName>
        <fullName evidence="4">Thioredoxin</fullName>
    </recommendedName>
</protein>
<dbReference type="AlphaFoldDB" id="A0A3Q0DX21"/>
<organism evidence="8 9">
    <name type="scientific">Carlito syrichta</name>
    <name type="common">Philippine tarsier</name>
    <name type="synonym">Tarsius syrichta</name>
    <dbReference type="NCBI Taxonomy" id="1868482"/>
    <lineage>
        <taxon>Eukaryota</taxon>
        <taxon>Metazoa</taxon>
        <taxon>Chordata</taxon>
        <taxon>Craniata</taxon>
        <taxon>Vertebrata</taxon>
        <taxon>Euteleostomi</taxon>
        <taxon>Mammalia</taxon>
        <taxon>Eutheria</taxon>
        <taxon>Euarchontoglires</taxon>
        <taxon>Primates</taxon>
        <taxon>Haplorrhini</taxon>
        <taxon>Tarsiiformes</taxon>
        <taxon>Tarsiidae</taxon>
        <taxon>Carlito</taxon>
    </lineage>
</organism>
<comment type="similarity">
    <text evidence="4">Belongs to the thioredoxin family.</text>
</comment>
<sequence length="104" mass="11722">MVKQINNKSSFQDALEAAGDKLVIVDFSAMWCGPCKMIKPFFHSLSEKYSSMVFPEVDVDECQDVASECAVKRMPTFHFLKKGQKGRAREFPGANKDKLEVTIN</sequence>
<keyword evidence="1" id="KW-0702">S-nitrosylation</keyword>